<dbReference type="PANTHER" id="PTHR47619:SF1">
    <property type="entry name" value="EXODEOXYRIBONUCLEASE WALJ"/>
    <property type="match status" value="1"/>
</dbReference>
<name>A0ABS1JJS7_9BURK</name>
<dbReference type="InterPro" id="IPR052533">
    <property type="entry name" value="WalJ/YycJ-like"/>
</dbReference>
<protein>
    <submittedName>
        <fullName evidence="2">MBL fold metallo-hydrolase</fullName>
    </submittedName>
</protein>
<dbReference type="InterPro" id="IPR001279">
    <property type="entry name" value="Metallo-B-lactamas"/>
</dbReference>
<dbReference type="PANTHER" id="PTHR47619">
    <property type="entry name" value="METALLO-HYDROLASE YYCJ-RELATED"/>
    <property type="match status" value="1"/>
</dbReference>
<sequence>MIRFKSLGSGSSGNATVVQARSGAGAAHLLVDCGLGIRELDKRLRAAGMMADQIDAVFITHEHGDHIGCARTLALRERIPVYMSEGTYAAIGQPDFEGLLRLACDGLAFEVGAMQVRPFTVPHDAREPLQLTCTDGSTRLGVVTDLGHVTAHVLQELAGCATLLLECNHDEDLLRTSSYPAFLKRRVGGPYGHLANSAAAALAQAVLAAGALRQVVAGHLSEQNNKPELVRAALAQALNCASDDVHVADGPSGSGWLTA</sequence>
<dbReference type="RefSeq" id="WP_201687704.1">
    <property type="nucleotide sequence ID" value="NZ_JAEQND010000002.1"/>
</dbReference>
<dbReference type="Pfam" id="PF12706">
    <property type="entry name" value="Lactamase_B_2"/>
    <property type="match status" value="1"/>
</dbReference>
<comment type="caution">
    <text evidence="2">The sequence shown here is derived from an EMBL/GenBank/DDBJ whole genome shotgun (WGS) entry which is preliminary data.</text>
</comment>
<accession>A0ABS1JJS7</accession>
<gene>
    <name evidence="2" type="ORF">JI746_05095</name>
</gene>
<dbReference type="SMART" id="SM00849">
    <property type="entry name" value="Lactamase_B"/>
    <property type="match status" value="1"/>
</dbReference>
<feature type="domain" description="Metallo-beta-lactamase" evidence="1">
    <location>
        <begin position="12"/>
        <end position="219"/>
    </location>
</feature>
<dbReference type="Proteomes" id="UP000622707">
    <property type="component" value="Unassembled WGS sequence"/>
</dbReference>
<evidence type="ECO:0000313" key="2">
    <source>
        <dbReference type="EMBL" id="MBL0424480.1"/>
    </source>
</evidence>
<organism evidence="2 3">
    <name type="scientific">Ramlibacter alkalitolerans</name>
    <dbReference type="NCBI Taxonomy" id="2039631"/>
    <lineage>
        <taxon>Bacteria</taxon>
        <taxon>Pseudomonadati</taxon>
        <taxon>Pseudomonadota</taxon>
        <taxon>Betaproteobacteria</taxon>
        <taxon>Burkholderiales</taxon>
        <taxon>Comamonadaceae</taxon>
        <taxon>Ramlibacter</taxon>
    </lineage>
</organism>
<reference evidence="2 3" key="1">
    <citation type="journal article" date="2017" name="Int. J. Syst. Evol. Microbiol.">
        <title>Ramlibacter alkalitolerans sp. nov., alkali-tolerant bacterium isolated from soil of ginseng.</title>
        <authorList>
            <person name="Lee D.H."/>
            <person name="Cha C.J."/>
        </authorList>
    </citation>
    <scope>NUCLEOTIDE SEQUENCE [LARGE SCALE GENOMIC DNA]</scope>
    <source>
        <strain evidence="2 3">KACC 19305</strain>
    </source>
</reference>
<evidence type="ECO:0000259" key="1">
    <source>
        <dbReference type="SMART" id="SM00849"/>
    </source>
</evidence>
<dbReference type="SUPFAM" id="SSF56281">
    <property type="entry name" value="Metallo-hydrolase/oxidoreductase"/>
    <property type="match status" value="1"/>
</dbReference>
<dbReference type="Gene3D" id="3.60.15.10">
    <property type="entry name" value="Ribonuclease Z/Hydroxyacylglutathione hydrolase-like"/>
    <property type="match status" value="1"/>
</dbReference>
<dbReference type="InterPro" id="IPR036866">
    <property type="entry name" value="RibonucZ/Hydroxyglut_hydro"/>
</dbReference>
<keyword evidence="3" id="KW-1185">Reference proteome</keyword>
<evidence type="ECO:0000313" key="3">
    <source>
        <dbReference type="Proteomes" id="UP000622707"/>
    </source>
</evidence>
<dbReference type="EMBL" id="JAEQND010000002">
    <property type="protein sequence ID" value="MBL0424480.1"/>
    <property type="molecule type" value="Genomic_DNA"/>
</dbReference>
<proteinExistence type="predicted"/>